<dbReference type="SMART" id="SM00138">
    <property type="entry name" value="MeTrc"/>
    <property type="match status" value="1"/>
</dbReference>
<dbReference type="OrthoDB" id="9816309at2"/>
<dbReference type="Proteomes" id="UP000236743">
    <property type="component" value="Unassembled WGS sequence"/>
</dbReference>
<dbReference type="InterPro" id="IPR050903">
    <property type="entry name" value="Bact_Chemotaxis_MeTrfase"/>
</dbReference>
<dbReference type="Pfam" id="PF01739">
    <property type="entry name" value="CheR"/>
    <property type="match status" value="1"/>
</dbReference>
<accession>A0A1H6BDD6</accession>
<comment type="catalytic activity">
    <reaction evidence="1">
        <text>L-glutamyl-[protein] + S-adenosyl-L-methionine = [protein]-L-glutamate 5-O-methyl ester + S-adenosyl-L-homocysteine</text>
        <dbReference type="Rhea" id="RHEA:24452"/>
        <dbReference type="Rhea" id="RHEA-COMP:10208"/>
        <dbReference type="Rhea" id="RHEA-COMP:10311"/>
        <dbReference type="ChEBI" id="CHEBI:29973"/>
        <dbReference type="ChEBI" id="CHEBI:57856"/>
        <dbReference type="ChEBI" id="CHEBI:59789"/>
        <dbReference type="ChEBI" id="CHEBI:82795"/>
        <dbReference type="EC" id="2.1.1.80"/>
    </reaction>
</comment>
<evidence type="ECO:0000256" key="2">
    <source>
        <dbReference type="ARBA" id="ARBA00012534"/>
    </source>
</evidence>
<evidence type="ECO:0000256" key="4">
    <source>
        <dbReference type="ARBA" id="ARBA00022679"/>
    </source>
</evidence>
<dbReference type="InterPro" id="IPR029063">
    <property type="entry name" value="SAM-dependent_MTases_sf"/>
</dbReference>
<dbReference type="InterPro" id="IPR022641">
    <property type="entry name" value="CheR_N"/>
</dbReference>
<dbReference type="Gene3D" id="3.40.50.150">
    <property type="entry name" value="Vaccinia Virus protein VP39"/>
    <property type="match status" value="1"/>
</dbReference>
<reference evidence="8 9" key="1">
    <citation type="submission" date="2016-10" db="EMBL/GenBank/DDBJ databases">
        <authorList>
            <person name="de Groot N.N."/>
        </authorList>
    </citation>
    <scope>NUCLEOTIDE SEQUENCE [LARGE SCALE GENOMIC DNA]</scope>
    <source>
        <strain evidence="8 9">DSM 26656</strain>
    </source>
</reference>
<dbReference type="EC" id="2.1.1.80" evidence="2"/>
<dbReference type="RefSeq" id="WP_103873731.1">
    <property type="nucleotide sequence ID" value="NZ_FNUY01000007.1"/>
</dbReference>
<dbReference type="SUPFAM" id="SSF47757">
    <property type="entry name" value="Chemotaxis receptor methyltransferase CheR, N-terminal domain"/>
    <property type="match status" value="1"/>
</dbReference>
<dbReference type="Gene3D" id="1.10.155.10">
    <property type="entry name" value="Chemotaxis receptor methyltransferase CheR, N-terminal domain"/>
    <property type="match status" value="1"/>
</dbReference>
<dbReference type="PANTHER" id="PTHR24422:SF21">
    <property type="entry name" value="CHEMOTAXIS PROTEIN METHYLTRANSFERASE 1"/>
    <property type="match status" value="1"/>
</dbReference>
<evidence type="ECO:0000313" key="9">
    <source>
        <dbReference type="Proteomes" id="UP000236743"/>
    </source>
</evidence>
<feature type="domain" description="CheR-type methyltransferase" evidence="7">
    <location>
        <begin position="1"/>
        <end position="271"/>
    </location>
</feature>
<dbReference type="PRINTS" id="PR00996">
    <property type="entry name" value="CHERMTFRASE"/>
</dbReference>
<evidence type="ECO:0000256" key="3">
    <source>
        <dbReference type="ARBA" id="ARBA00022603"/>
    </source>
</evidence>
<dbReference type="GO" id="GO:0008983">
    <property type="term" value="F:protein-glutamate O-methyltransferase activity"/>
    <property type="evidence" value="ECO:0007669"/>
    <property type="project" value="UniProtKB-EC"/>
</dbReference>
<organism evidence="8 9">
    <name type="scientific">Bosea lathyri</name>
    <dbReference type="NCBI Taxonomy" id="1036778"/>
    <lineage>
        <taxon>Bacteria</taxon>
        <taxon>Pseudomonadati</taxon>
        <taxon>Pseudomonadota</taxon>
        <taxon>Alphaproteobacteria</taxon>
        <taxon>Hyphomicrobiales</taxon>
        <taxon>Boseaceae</taxon>
        <taxon>Bosea</taxon>
    </lineage>
</organism>
<keyword evidence="4 8" id="KW-0808">Transferase</keyword>
<protein>
    <recommendedName>
        <fullName evidence="2">protein-glutamate O-methyltransferase</fullName>
        <ecNumber evidence="2">2.1.1.80</ecNumber>
    </recommendedName>
</protein>
<evidence type="ECO:0000313" key="8">
    <source>
        <dbReference type="EMBL" id="SEG58524.1"/>
    </source>
</evidence>
<feature type="region of interest" description="Disordered" evidence="6">
    <location>
        <begin position="267"/>
        <end position="286"/>
    </location>
</feature>
<name>A0A1H6BDD6_9HYPH</name>
<keyword evidence="5" id="KW-0949">S-adenosyl-L-methionine</keyword>
<dbReference type="PANTHER" id="PTHR24422">
    <property type="entry name" value="CHEMOTAXIS PROTEIN METHYLTRANSFERASE"/>
    <property type="match status" value="1"/>
</dbReference>
<dbReference type="PROSITE" id="PS50123">
    <property type="entry name" value="CHER"/>
    <property type="match status" value="1"/>
</dbReference>
<dbReference type="InterPro" id="IPR022642">
    <property type="entry name" value="CheR_C"/>
</dbReference>
<gene>
    <name evidence="8" type="ORF">SAMN04488115_107128</name>
</gene>
<dbReference type="SUPFAM" id="SSF53335">
    <property type="entry name" value="S-adenosyl-L-methionine-dependent methyltransferases"/>
    <property type="match status" value="1"/>
</dbReference>
<proteinExistence type="predicted"/>
<dbReference type="InterPro" id="IPR036804">
    <property type="entry name" value="CheR_N_sf"/>
</dbReference>
<dbReference type="AlphaFoldDB" id="A0A1H6BDD6"/>
<sequence length="296" mass="32863">MTEADFNFLRMLLHQRSGLSLSAEKRYLAESRLGILCRRRGIEGLVPLMQLLRVGGNAALESAVVEAMTTNETLFFRDHTPFDLFRDVILPEKLAANAATRSLRIWCAAVSTGQEAYSLAMILDDMAGRLAGWKVEIIGTDISSEVLEKARQGAYSQFEIQRGLPIQMLLKHFHQDGDKWQVSERLRAMVTLKQHNLLDPNGHLGQFDVIFCRNVLIYFDVPTKARVLAALAPRLAHDGAFVLGAAETVIGITTTIVPDKEHRSLYRDGRSGKAQTAVPVRPYNPPRAAAIGSLRS</sequence>
<keyword evidence="9" id="KW-1185">Reference proteome</keyword>
<evidence type="ECO:0000259" key="7">
    <source>
        <dbReference type="PROSITE" id="PS50123"/>
    </source>
</evidence>
<evidence type="ECO:0000256" key="6">
    <source>
        <dbReference type="SAM" id="MobiDB-lite"/>
    </source>
</evidence>
<evidence type="ECO:0000256" key="1">
    <source>
        <dbReference type="ARBA" id="ARBA00001541"/>
    </source>
</evidence>
<dbReference type="EMBL" id="FNUY01000007">
    <property type="protein sequence ID" value="SEG58524.1"/>
    <property type="molecule type" value="Genomic_DNA"/>
</dbReference>
<dbReference type="Pfam" id="PF03705">
    <property type="entry name" value="CheR_N"/>
    <property type="match status" value="1"/>
</dbReference>
<evidence type="ECO:0000256" key="5">
    <source>
        <dbReference type="ARBA" id="ARBA00022691"/>
    </source>
</evidence>
<keyword evidence="3 8" id="KW-0489">Methyltransferase</keyword>
<dbReference type="GO" id="GO:0032259">
    <property type="term" value="P:methylation"/>
    <property type="evidence" value="ECO:0007669"/>
    <property type="project" value="UniProtKB-KW"/>
</dbReference>
<dbReference type="InterPro" id="IPR000780">
    <property type="entry name" value="CheR_MeTrfase"/>
</dbReference>